<sequence length="71" mass="8337">MQFLLPEMYKKAEDAPRPTAERVVIKAAGGRNYGVVMFSHMVLFIWIQLGKKSWKLLRSSNHIWLKKIKIH</sequence>
<reference evidence="1" key="1">
    <citation type="submission" date="2021-01" db="EMBL/GenBank/DDBJ databases">
        <authorList>
            <consortium name="Genoscope - CEA"/>
            <person name="William W."/>
        </authorList>
    </citation>
    <scope>NUCLEOTIDE SEQUENCE</scope>
</reference>
<proteinExistence type="predicted"/>
<dbReference type="Proteomes" id="UP001295469">
    <property type="component" value="Chromosome A04"/>
</dbReference>
<dbReference type="EMBL" id="HG994358">
    <property type="protein sequence ID" value="CAF2279648.1"/>
    <property type="molecule type" value="Genomic_DNA"/>
</dbReference>
<accession>A0A817AP99</accession>
<name>A0A817AP99_BRANA</name>
<protein>
    <submittedName>
        <fullName evidence="1">(rape) hypothetical protein</fullName>
    </submittedName>
</protein>
<dbReference type="AlphaFoldDB" id="A0A817AP99"/>
<organism evidence="1">
    <name type="scientific">Brassica napus</name>
    <name type="common">Rape</name>
    <dbReference type="NCBI Taxonomy" id="3708"/>
    <lineage>
        <taxon>Eukaryota</taxon>
        <taxon>Viridiplantae</taxon>
        <taxon>Streptophyta</taxon>
        <taxon>Embryophyta</taxon>
        <taxon>Tracheophyta</taxon>
        <taxon>Spermatophyta</taxon>
        <taxon>Magnoliopsida</taxon>
        <taxon>eudicotyledons</taxon>
        <taxon>Gunneridae</taxon>
        <taxon>Pentapetalae</taxon>
        <taxon>rosids</taxon>
        <taxon>malvids</taxon>
        <taxon>Brassicales</taxon>
        <taxon>Brassicaceae</taxon>
        <taxon>Brassiceae</taxon>
        <taxon>Brassica</taxon>
    </lineage>
</organism>
<gene>
    <name evidence="1" type="ORF">DARMORV10_A04P19020.1</name>
</gene>
<evidence type="ECO:0000313" key="1">
    <source>
        <dbReference type="EMBL" id="CAF2279648.1"/>
    </source>
</evidence>